<gene>
    <name evidence="1" type="ORF">PR048_029675</name>
</gene>
<name>A0ABQ9GE17_9NEOP</name>
<accession>A0ABQ9GE17</accession>
<comment type="caution">
    <text evidence="1">The sequence shown here is derived from an EMBL/GenBank/DDBJ whole genome shotgun (WGS) entry which is preliminary data.</text>
</comment>
<sequence>MRKLTRTISVSHEVKLKYNQQIYTRPTALSDFKRRVVEKQVAEMREADVNEPSCSPFYPKVVTVRKVNTYSFSSPPAVNIHETIKDIGVAYIFLTLNLELGYWVIPMHPQSKPLVDLTAHT</sequence>
<dbReference type="EMBL" id="JARBHB010000013">
    <property type="protein sequence ID" value="KAJ8870652.1"/>
    <property type="molecule type" value="Genomic_DNA"/>
</dbReference>
<dbReference type="InterPro" id="IPR043502">
    <property type="entry name" value="DNA/RNA_pol_sf"/>
</dbReference>
<dbReference type="Gene3D" id="3.10.10.10">
    <property type="entry name" value="HIV Type 1 Reverse Transcriptase, subunit A, domain 1"/>
    <property type="match status" value="1"/>
</dbReference>
<organism evidence="1 2">
    <name type="scientific">Dryococelus australis</name>
    <dbReference type="NCBI Taxonomy" id="614101"/>
    <lineage>
        <taxon>Eukaryota</taxon>
        <taxon>Metazoa</taxon>
        <taxon>Ecdysozoa</taxon>
        <taxon>Arthropoda</taxon>
        <taxon>Hexapoda</taxon>
        <taxon>Insecta</taxon>
        <taxon>Pterygota</taxon>
        <taxon>Neoptera</taxon>
        <taxon>Polyneoptera</taxon>
        <taxon>Phasmatodea</taxon>
        <taxon>Verophasmatodea</taxon>
        <taxon>Anareolatae</taxon>
        <taxon>Phasmatidae</taxon>
        <taxon>Eurycanthinae</taxon>
        <taxon>Dryococelus</taxon>
    </lineage>
</organism>
<dbReference type="Proteomes" id="UP001159363">
    <property type="component" value="Chromosome 12"/>
</dbReference>
<evidence type="ECO:0000313" key="2">
    <source>
        <dbReference type="Proteomes" id="UP001159363"/>
    </source>
</evidence>
<evidence type="ECO:0000313" key="1">
    <source>
        <dbReference type="EMBL" id="KAJ8870652.1"/>
    </source>
</evidence>
<protein>
    <submittedName>
        <fullName evidence="1">Uncharacterized protein</fullName>
    </submittedName>
</protein>
<dbReference type="SUPFAM" id="SSF56672">
    <property type="entry name" value="DNA/RNA polymerases"/>
    <property type="match status" value="1"/>
</dbReference>
<proteinExistence type="predicted"/>
<keyword evidence="2" id="KW-1185">Reference proteome</keyword>
<reference evidence="1 2" key="1">
    <citation type="submission" date="2023-02" db="EMBL/GenBank/DDBJ databases">
        <title>LHISI_Scaffold_Assembly.</title>
        <authorList>
            <person name="Stuart O.P."/>
            <person name="Cleave R."/>
            <person name="Magrath M.J.L."/>
            <person name="Mikheyev A.S."/>
        </authorList>
    </citation>
    <scope>NUCLEOTIDE SEQUENCE [LARGE SCALE GENOMIC DNA]</scope>
    <source>
        <strain evidence="1">Daus_M_001</strain>
        <tissue evidence="1">Leg muscle</tissue>
    </source>
</reference>